<feature type="transmembrane region" description="Helical" evidence="1">
    <location>
        <begin position="21"/>
        <end position="40"/>
    </location>
</feature>
<evidence type="ECO:0000313" key="3">
    <source>
        <dbReference type="Proteomes" id="UP000017746"/>
    </source>
</evidence>
<dbReference type="KEGG" id="afs:AFR_25490"/>
<protein>
    <submittedName>
        <fullName evidence="2">Uncharacterized protein</fullName>
    </submittedName>
</protein>
<keyword evidence="1" id="KW-0812">Transmembrane</keyword>
<dbReference type="EMBL" id="CP006272">
    <property type="protein sequence ID" value="AGZ43362.1"/>
    <property type="molecule type" value="Genomic_DNA"/>
</dbReference>
<evidence type="ECO:0000256" key="1">
    <source>
        <dbReference type="SAM" id="Phobius"/>
    </source>
</evidence>
<organism evidence="2 3">
    <name type="scientific">Actinoplanes friuliensis DSM 7358</name>
    <dbReference type="NCBI Taxonomy" id="1246995"/>
    <lineage>
        <taxon>Bacteria</taxon>
        <taxon>Bacillati</taxon>
        <taxon>Actinomycetota</taxon>
        <taxon>Actinomycetes</taxon>
        <taxon>Micromonosporales</taxon>
        <taxon>Micromonosporaceae</taxon>
        <taxon>Actinoplanes</taxon>
    </lineage>
</organism>
<dbReference type="AlphaFoldDB" id="U5W2W7"/>
<dbReference type="PATRIC" id="fig|1246995.3.peg.5165"/>
<proteinExistence type="predicted"/>
<name>U5W2W7_9ACTN</name>
<keyword evidence="3" id="KW-1185">Reference proteome</keyword>
<feature type="transmembrane region" description="Helical" evidence="1">
    <location>
        <begin position="46"/>
        <end position="65"/>
    </location>
</feature>
<keyword evidence="1" id="KW-1133">Transmembrane helix</keyword>
<dbReference type="HOGENOM" id="CLU_2021758_0_0_11"/>
<sequence>MTVRGGTGWDAHPGVRPGNRAAAAGISALLVIGLGAALIIVPVAVVALGLATLALVGVLVLLLAVRRHDRVTSEVALYDLDQSRRSTAVAEDLRAEVRRLHDDLARITTQTERLGRARKEDS</sequence>
<keyword evidence="1" id="KW-0472">Membrane</keyword>
<dbReference type="Proteomes" id="UP000017746">
    <property type="component" value="Chromosome"/>
</dbReference>
<dbReference type="RefSeq" id="WP_023363990.1">
    <property type="nucleotide sequence ID" value="NC_022657.1"/>
</dbReference>
<dbReference type="STRING" id="1246995.AFR_25490"/>
<evidence type="ECO:0000313" key="2">
    <source>
        <dbReference type="EMBL" id="AGZ43362.1"/>
    </source>
</evidence>
<gene>
    <name evidence="2" type="ORF">AFR_25490</name>
</gene>
<accession>U5W2W7</accession>
<reference evidence="2 3" key="1">
    <citation type="journal article" date="2014" name="J. Biotechnol.">
        <title>Complete genome sequence of the actinobacterium Actinoplanes friuliensis HAG 010964, producer of the lipopeptide antibiotic friulimycin.</title>
        <authorList>
            <person name="Ruckert C."/>
            <person name="Szczepanowski R."/>
            <person name="Albersmeier A."/>
            <person name="Goesmann A."/>
            <person name="Fischer N."/>
            <person name="Steinkamper A."/>
            <person name="Puhler A."/>
            <person name="Biener R."/>
            <person name="Schwartz D."/>
            <person name="Kalinowski J."/>
        </authorList>
    </citation>
    <scope>NUCLEOTIDE SEQUENCE [LARGE SCALE GENOMIC DNA]</scope>
    <source>
        <strain evidence="2 3">DSM 7358</strain>
    </source>
</reference>
<dbReference type="OrthoDB" id="9795736at2"/>